<feature type="domain" description="D-glutamate N-acetyltransferase-like C-terminal" evidence="1">
    <location>
        <begin position="140"/>
        <end position="340"/>
    </location>
</feature>
<dbReference type="EMBL" id="WVIE01000012">
    <property type="protein sequence ID" value="NDJ18033.1"/>
    <property type="molecule type" value="Genomic_DNA"/>
</dbReference>
<keyword evidence="4" id="KW-1185">Reference proteome</keyword>
<evidence type="ECO:0000313" key="3">
    <source>
        <dbReference type="EMBL" id="NDJ18033.1"/>
    </source>
</evidence>
<dbReference type="Pfam" id="PF17396">
    <property type="entry name" value="DUF1611_N"/>
    <property type="match status" value="1"/>
</dbReference>
<dbReference type="PANTHER" id="PTHR40690:SF1">
    <property type="entry name" value="DUF1611 DOMAIN-CONTAINING PROTEIN"/>
    <property type="match status" value="1"/>
</dbReference>
<feature type="domain" description="D-glutamate N-acetyltransferase-like N-terminal" evidence="2">
    <location>
        <begin position="42"/>
        <end position="133"/>
    </location>
</feature>
<dbReference type="InterPro" id="IPR027417">
    <property type="entry name" value="P-loop_NTPase"/>
</dbReference>
<evidence type="ECO:0000313" key="4">
    <source>
        <dbReference type="Proteomes" id="UP000646053"/>
    </source>
</evidence>
<protein>
    <submittedName>
        <fullName evidence="3">DUF1611 domain-containing protein</fullName>
    </submittedName>
</protein>
<dbReference type="SUPFAM" id="SSF52540">
    <property type="entry name" value="P-loop containing nucleoside triphosphate hydrolases"/>
    <property type="match status" value="1"/>
</dbReference>
<dbReference type="PANTHER" id="PTHR40690">
    <property type="entry name" value="GLL3100 PROTEIN"/>
    <property type="match status" value="1"/>
</dbReference>
<organism evidence="3 4">
    <name type="scientific">Myxacorys almedinensis A</name>
    <dbReference type="NCBI Taxonomy" id="2690445"/>
    <lineage>
        <taxon>Bacteria</taxon>
        <taxon>Bacillati</taxon>
        <taxon>Cyanobacteriota</taxon>
        <taxon>Cyanophyceae</taxon>
        <taxon>Leptolyngbyales</taxon>
        <taxon>Leptolyngbyaceae</taxon>
        <taxon>Myxacorys</taxon>
        <taxon>Myxacorys almedinensis</taxon>
    </lineage>
</organism>
<dbReference type="InterPro" id="IPR035402">
    <property type="entry name" value="DgcN-like_N"/>
</dbReference>
<gene>
    <name evidence="3" type="ORF">GS601_12165</name>
</gene>
<accession>A0A8J8CIM9</accession>
<evidence type="ECO:0000259" key="2">
    <source>
        <dbReference type="Pfam" id="PF17396"/>
    </source>
</evidence>
<dbReference type="Gene3D" id="3.40.50.720">
    <property type="entry name" value="NAD(P)-binding Rossmann-like Domain"/>
    <property type="match status" value="1"/>
</dbReference>
<comment type="caution">
    <text evidence="3">The sequence shown here is derived from an EMBL/GenBank/DDBJ whole genome shotgun (WGS) entry which is preliminary data.</text>
</comment>
<reference evidence="3" key="1">
    <citation type="submission" date="2019-12" db="EMBL/GenBank/DDBJ databases">
        <title>High-Quality draft genome sequences of three cyanobacteria isolated from the limestone walls of the Old Cathedral of Coimbra.</title>
        <authorList>
            <person name="Tiago I."/>
            <person name="Soares F."/>
            <person name="Portugal A."/>
        </authorList>
    </citation>
    <scope>NUCLEOTIDE SEQUENCE</scope>
    <source>
        <strain evidence="3">A</strain>
    </source>
</reference>
<evidence type="ECO:0000259" key="1">
    <source>
        <dbReference type="Pfam" id="PF07755"/>
    </source>
</evidence>
<dbReference type="Proteomes" id="UP000646053">
    <property type="component" value="Unassembled WGS sequence"/>
</dbReference>
<dbReference type="Gene3D" id="3.40.50.300">
    <property type="entry name" value="P-loop containing nucleotide triphosphate hydrolases"/>
    <property type="match status" value="1"/>
</dbReference>
<name>A0A8J8CIM9_9CYAN</name>
<dbReference type="PIRSF" id="PIRSF026760">
    <property type="entry name" value="UCP026760"/>
    <property type="match status" value="1"/>
</dbReference>
<dbReference type="Pfam" id="PF07755">
    <property type="entry name" value="DUF1611"/>
    <property type="match status" value="1"/>
</dbReference>
<dbReference type="RefSeq" id="WP_162423550.1">
    <property type="nucleotide sequence ID" value="NZ_WVIE01000012.1"/>
</dbReference>
<proteinExistence type="predicted"/>
<dbReference type="InterPro" id="IPR035086">
    <property type="entry name" value="DgcN-like_C"/>
</dbReference>
<dbReference type="InterPro" id="IPR011669">
    <property type="entry name" value="DgcN-like"/>
</dbReference>
<sequence length="353" mass="37277">MLNSDHRIAVLLNGGIRGTQGKTGLALLRFRPDAIAVIIDPDCAGKSLRSLMNIPCDAPIVASVSAALAYQPDVLAIGIAPSGGALPDEWLPELKQAVALGLSILNGLHTRLGDLPEFQALLQPKQWIWDIRQEPLGLKVGSGQARELPCRRVLTVGTDMSVGKMSTSLALDRVGQKRGLRSRFLGTGQAGIMIAGDGIALDAVRVDFASGAVEQLVMRHGKNCDILHIEGQGSLFNPASTATLPLLRGSQPTHLILVHRAGQLQIRNFPQVSIPPLKDVVSVYETVTAAGGSFALATVAGIALNTAHLDQDGAMSAIATTQKETGLPCTDPIRFGADLLLDAILDREISIVK</sequence>
<dbReference type="AlphaFoldDB" id="A0A8J8CIM9"/>